<dbReference type="GO" id="GO:0009897">
    <property type="term" value="C:external side of plasma membrane"/>
    <property type="evidence" value="ECO:0007669"/>
    <property type="project" value="TreeGrafter"/>
</dbReference>
<keyword evidence="3" id="KW-1185">Reference proteome</keyword>
<dbReference type="InterPro" id="IPR001368">
    <property type="entry name" value="TNFR/NGFR_Cys_rich_reg"/>
</dbReference>
<feature type="non-terminal residue" evidence="2">
    <location>
        <position position="94"/>
    </location>
</feature>
<evidence type="ECO:0000259" key="1">
    <source>
        <dbReference type="SMART" id="SM00208"/>
    </source>
</evidence>
<dbReference type="Gene3D" id="2.10.50.10">
    <property type="entry name" value="Tumor Necrosis Factor Receptor, subunit A, domain 2"/>
    <property type="match status" value="1"/>
</dbReference>
<organism evidence="2 3">
    <name type="scientific">Setophaga kirtlandii</name>
    <name type="common">Kirtland's warbler</name>
    <name type="synonym">Dendroica kirtlandii</name>
    <dbReference type="NCBI Taxonomy" id="298831"/>
    <lineage>
        <taxon>Eukaryota</taxon>
        <taxon>Metazoa</taxon>
        <taxon>Chordata</taxon>
        <taxon>Craniata</taxon>
        <taxon>Vertebrata</taxon>
        <taxon>Euteleostomi</taxon>
        <taxon>Archelosauria</taxon>
        <taxon>Archosauria</taxon>
        <taxon>Dinosauria</taxon>
        <taxon>Saurischia</taxon>
        <taxon>Theropoda</taxon>
        <taxon>Coelurosauria</taxon>
        <taxon>Aves</taxon>
        <taxon>Neognathae</taxon>
        <taxon>Neoaves</taxon>
        <taxon>Telluraves</taxon>
        <taxon>Australaves</taxon>
        <taxon>Passeriformes</taxon>
        <taxon>Passeroidea</taxon>
        <taxon>Parulidae</taxon>
        <taxon>Setophaga</taxon>
    </lineage>
</organism>
<dbReference type="InterPro" id="IPR053107">
    <property type="entry name" value="TNFRSF18"/>
</dbReference>
<dbReference type="PANTHER" id="PTHR47388:SF1">
    <property type="entry name" value="TUMOR NECROSIS FACTOR RECEPTOR SUPERFAMILY MEMBER 18"/>
    <property type="match status" value="1"/>
</dbReference>
<dbReference type="PANTHER" id="PTHR47388">
    <property type="entry name" value="TUMOR NECROSIS FACTOR RECEPTOR SUPERFAMILY MEMBER 18"/>
    <property type="match status" value="1"/>
</dbReference>
<proteinExistence type="predicted"/>
<dbReference type="SMART" id="SM00208">
    <property type="entry name" value="TNFR"/>
    <property type="match status" value="1"/>
</dbReference>
<comment type="caution">
    <text evidence="2">The sequence shown here is derived from an EMBL/GenBank/DDBJ whole genome shotgun (WGS) entry which is preliminary data.</text>
</comment>
<sequence length="94" mass="10035">GNPKPCEDPDLDCKCPPGHGCNGDPCQYCVKLPPCPAGSELGRTGYQNFGFECKPCENGTFSSGGNSWCHNWTNCESRGSVTLRAGSSTRDNEC</sequence>
<feature type="domain" description="TNFR-Cys" evidence="1">
    <location>
        <begin position="56"/>
        <end position="94"/>
    </location>
</feature>
<feature type="non-terminal residue" evidence="2">
    <location>
        <position position="1"/>
    </location>
</feature>
<dbReference type="Proteomes" id="UP000550059">
    <property type="component" value="Unassembled WGS sequence"/>
</dbReference>
<dbReference type="EMBL" id="VXAS01011913">
    <property type="protein sequence ID" value="NXL19484.1"/>
    <property type="molecule type" value="Genomic_DNA"/>
</dbReference>
<gene>
    <name evidence="2" type="primary">Cd40_0</name>
    <name evidence="2" type="ORF">SETKIR_R03965</name>
</gene>
<reference evidence="2 3" key="1">
    <citation type="submission" date="2019-09" db="EMBL/GenBank/DDBJ databases">
        <title>Bird 10,000 Genomes (B10K) Project - Family phase.</title>
        <authorList>
            <person name="Zhang G."/>
        </authorList>
    </citation>
    <scope>NUCLEOTIDE SEQUENCE [LARGE SCALE GENOMIC DNA]</scope>
    <source>
        <strain evidence="2">B10K-DU-001-45</strain>
        <tissue evidence="2">Muscle</tissue>
    </source>
</reference>
<protein>
    <submittedName>
        <fullName evidence="2">TNR5 factor</fullName>
    </submittedName>
</protein>
<accession>A0A7L0QLS6</accession>
<dbReference type="GO" id="GO:0045785">
    <property type="term" value="P:positive regulation of cell adhesion"/>
    <property type="evidence" value="ECO:0007669"/>
    <property type="project" value="TreeGrafter"/>
</dbReference>
<evidence type="ECO:0000313" key="3">
    <source>
        <dbReference type="Proteomes" id="UP000550059"/>
    </source>
</evidence>
<name>A0A7L0QLS6_SETKR</name>
<evidence type="ECO:0000313" key="2">
    <source>
        <dbReference type="EMBL" id="NXL19484.1"/>
    </source>
</evidence>
<dbReference type="AlphaFoldDB" id="A0A7L0QLS6"/>